<feature type="compositionally biased region" description="Basic and acidic residues" evidence="1">
    <location>
        <begin position="709"/>
        <end position="735"/>
    </location>
</feature>
<name>A0A0L0FIX7_9EUKA</name>
<feature type="compositionally biased region" description="Low complexity" evidence="1">
    <location>
        <begin position="151"/>
        <end position="163"/>
    </location>
</feature>
<feature type="compositionally biased region" description="Acidic residues" evidence="1">
    <location>
        <begin position="882"/>
        <end position="895"/>
    </location>
</feature>
<protein>
    <submittedName>
        <fullName evidence="2">Uncharacterized protein</fullName>
    </submittedName>
</protein>
<feature type="compositionally biased region" description="Low complexity" evidence="1">
    <location>
        <begin position="310"/>
        <end position="344"/>
    </location>
</feature>
<dbReference type="RefSeq" id="XP_014150607.1">
    <property type="nucleotide sequence ID" value="XM_014295132.1"/>
</dbReference>
<feature type="region of interest" description="Disordered" evidence="1">
    <location>
        <begin position="415"/>
        <end position="686"/>
    </location>
</feature>
<organism evidence="2 3">
    <name type="scientific">Sphaeroforma arctica JP610</name>
    <dbReference type="NCBI Taxonomy" id="667725"/>
    <lineage>
        <taxon>Eukaryota</taxon>
        <taxon>Ichthyosporea</taxon>
        <taxon>Ichthyophonida</taxon>
        <taxon>Sphaeroforma</taxon>
    </lineage>
</organism>
<evidence type="ECO:0000313" key="2">
    <source>
        <dbReference type="EMBL" id="KNC76705.1"/>
    </source>
</evidence>
<dbReference type="Proteomes" id="UP000054560">
    <property type="component" value="Unassembled WGS sequence"/>
</dbReference>
<feature type="compositionally biased region" description="Basic and acidic residues" evidence="1">
    <location>
        <begin position="660"/>
        <end position="674"/>
    </location>
</feature>
<proteinExistence type="predicted"/>
<feature type="region of interest" description="Disordered" evidence="1">
    <location>
        <begin position="709"/>
        <end position="1016"/>
    </location>
</feature>
<dbReference type="AlphaFoldDB" id="A0A0L0FIX7"/>
<feature type="compositionally biased region" description="Basic and acidic residues" evidence="1">
    <location>
        <begin position="486"/>
        <end position="517"/>
    </location>
</feature>
<evidence type="ECO:0000313" key="3">
    <source>
        <dbReference type="Proteomes" id="UP000054560"/>
    </source>
</evidence>
<evidence type="ECO:0000256" key="1">
    <source>
        <dbReference type="SAM" id="MobiDB-lite"/>
    </source>
</evidence>
<dbReference type="EMBL" id="KQ242995">
    <property type="protein sequence ID" value="KNC76705.1"/>
    <property type="molecule type" value="Genomic_DNA"/>
</dbReference>
<feature type="compositionally biased region" description="Low complexity" evidence="1">
    <location>
        <begin position="530"/>
        <end position="544"/>
    </location>
</feature>
<accession>A0A0L0FIX7</accession>
<reference evidence="2 3" key="1">
    <citation type="submission" date="2011-02" db="EMBL/GenBank/DDBJ databases">
        <title>The Genome Sequence of Sphaeroforma arctica JP610.</title>
        <authorList>
            <consortium name="The Broad Institute Genome Sequencing Platform"/>
            <person name="Russ C."/>
            <person name="Cuomo C."/>
            <person name="Young S.K."/>
            <person name="Zeng Q."/>
            <person name="Gargeya S."/>
            <person name="Alvarado L."/>
            <person name="Berlin A."/>
            <person name="Chapman S.B."/>
            <person name="Chen Z."/>
            <person name="Freedman E."/>
            <person name="Gellesch M."/>
            <person name="Goldberg J."/>
            <person name="Griggs A."/>
            <person name="Gujja S."/>
            <person name="Heilman E."/>
            <person name="Heiman D."/>
            <person name="Howarth C."/>
            <person name="Mehta T."/>
            <person name="Neiman D."/>
            <person name="Pearson M."/>
            <person name="Roberts A."/>
            <person name="Saif S."/>
            <person name="Shea T."/>
            <person name="Shenoy N."/>
            <person name="Sisk P."/>
            <person name="Stolte C."/>
            <person name="Sykes S."/>
            <person name="White J."/>
            <person name="Yandava C."/>
            <person name="Burger G."/>
            <person name="Gray M.W."/>
            <person name="Holland P.W.H."/>
            <person name="King N."/>
            <person name="Lang F.B.F."/>
            <person name="Roger A.J."/>
            <person name="Ruiz-Trillo I."/>
            <person name="Haas B."/>
            <person name="Nusbaum C."/>
            <person name="Birren B."/>
        </authorList>
    </citation>
    <scope>NUCLEOTIDE SEQUENCE [LARGE SCALE GENOMIC DNA]</scope>
    <source>
        <strain evidence="2 3">JP610</strain>
    </source>
</reference>
<feature type="compositionally biased region" description="Pro residues" evidence="1">
    <location>
        <begin position="473"/>
        <end position="485"/>
    </location>
</feature>
<feature type="compositionally biased region" description="Pro residues" evidence="1">
    <location>
        <begin position="446"/>
        <end position="455"/>
    </location>
</feature>
<feature type="region of interest" description="Disordered" evidence="1">
    <location>
        <begin position="1"/>
        <end position="83"/>
    </location>
</feature>
<feature type="compositionally biased region" description="Polar residues" evidence="1">
    <location>
        <begin position="765"/>
        <end position="776"/>
    </location>
</feature>
<feature type="region of interest" description="Disordered" evidence="1">
    <location>
        <begin position="113"/>
        <end position="222"/>
    </location>
</feature>
<feature type="region of interest" description="Disordered" evidence="1">
    <location>
        <begin position="250"/>
        <end position="399"/>
    </location>
</feature>
<feature type="compositionally biased region" description="Polar residues" evidence="1">
    <location>
        <begin position="278"/>
        <end position="301"/>
    </location>
</feature>
<feature type="compositionally biased region" description="Polar residues" evidence="1">
    <location>
        <begin position="961"/>
        <end position="971"/>
    </location>
</feature>
<feature type="compositionally biased region" description="Basic and acidic residues" evidence="1">
    <location>
        <begin position="416"/>
        <end position="436"/>
    </location>
</feature>
<feature type="compositionally biased region" description="Basic and acidic residues" evidence="1">
    <location>
        <begin position="939"/>
        <end position="951"/>
    </location>
</feature>
<feature type="compositionally biased region" description="Low complexity" evidence="1">
    <location>
        <begin position="353"/>
        <end position="366"/>
    </location>
</feature>
<feature type="compositionally biased region" description="Polar residues" evidence="1">
    <location>
        <begin position="822"/>
        <end position="832"/>
    </location>
</feature>
<sequence>MRSPIQGHETTDEEVNANRFKRAPPRDGMQGITGSATQSSDDKDNQDDSVLVGAGGAPIGGAPLSLASFGDSKDSNSPSPLADAMSQISDMVMPVGGGLEVVKQVVIDAAHAFTNTQDDTQKDGADIQTQPTDATARVGEEEPVCTTTTEAGQANGQVVAQVPVPGPGQGDRAADTSSDYQSPEAADGDVEAKEKEDEPTSSNENTAIDAKEASSNENADNASDAAELVLTQLAGLVGAAAVPIRRMSRKLTPAQTFTPPPYLPGGPKGTDTHPAMNPTGNTGTDTLQRSQSRGRSITPQSIFAPPPFFPGQQKPQPLSRNASTISRTSTGPSPSRSSSNKPATPFVPPPFMPSAGAAGLTALGAAPVQPTKDLPASTGVAKQRGTSPGPKTKSAPPPIMPAAAAVVVVGSSVAAAREEDEAKKTDEDKVEQKEDTAQATGQPERAAPPPRPPAPIVAAPSETAPVERTPGPNGAPPPRPAAPPIEHPHTQDIEPKRQDEVQDEAKAIDAELAKAEEKEAEAEASEVVDSGAPPARPSAGPAHAAAHRASHGSREDSEENPNETHAGETHEPGQAMDGADETVALDDQSEKDRAGALETPTPVQDDHKAVQETMDSVSAPHDGWSVPQIEERAADDLTAAAEGMQGTEQVFAEGDGDMDPGMKEVDTGTEHAVDAEEEDEDAKETAAAAAAVAAAAAAAAAIIVAEEQSKDVGVSKEVDVSEQDTKLGTEQRAAEADVLQPVPSITLTNERSEAMGEVTDDVEQANATGATESTPPQDLDGPIPVAAAEGSDTVGDADAAAGKANGVGTGLQSPEATHTKSPRSISPDTTETGAVVGLSDHSEGDEEWHDTNARLGNKRSSTNSCVSNNDSIISGISMYATAEEDNGDSEYEEAPLPEHSTPDTRADVMKSQESMTVEDKPPSRPQSRPTSKVIASATDDGKETEPVDKNVAKGNEMKPSIVQTAVGNNVPSEDVYDWEGGDEKPKKKGMSKAISASKLKGIMGKLTGKKPKKQEA</sequence>
<gene>
    <name evidence="2" type="ORF">SARC_10811</name>
</gene>
<feature type="compositionally biased region" description="Basic residues" evidence="1">
    <location>
        <begin position="1007"/>
        <end position="1016"/>
    </location>
</feature>
<feature type="compositionally biased region" description="Polar residues" evidence="1">
    <location>
        <begin position="858"/>
        <end position="874"/>
    </location>
</feature>
<keyword evidence="3" id="KW-1185">Reference proteome</keyword>
<dbReference type="GeneID" id="25911315"/>
<feature type="compositionally biased region" description="Acidic residues" evidence="1">
    <location>
        <begin position="578"/>
        <end position="587"/>
    </location>
</feature>
<feature type="compositionally biased region" description="Basic and acidic residues" evidence="1">
    <location>
        <begin position="900"/>
        <end position="910"/>
    </location>
</feature>
<feature type="compositionally biased region" description="Low complexity" evidence="1">
    <location>
        <begin position="790"/>
        <end position="806"/>
    </location>
</feature>